<feature type="non-terminal residue" evidence="1">
    <location>
        <position position="53"/>
    </location>
</feature>
<organism evidence="1 2">
    <name type="scientific">Allacma fusca</name>
    <dbReference type="NCBI Taxonomy" id="39272"/>
    <lineage>
        <taxon>Eukaryota</taxon>
        <taxon>Metazoa</taxon>
        <taxon>Ecdysozoa</taxon>
        <taxon>Arthropoda</taxon>
        <taxon>Hexapoda</taxon>
        <taxon>Collembola</taxon>
        <taxon>Symphypleona</taxon>
        <taxon>Sminthuridae</taxon>
        <taxon>Allacma</taxon>
    </lineage>
</organism>
<comment type="caution">
    <text evidence="1">The sequence shown here is derived from an EMBL/GenBank/DDBJ whole genome shotgun (WGS) entry which is preliminary data.</text>
</comment>
<keyword evidence="2" id="KW-1185">Reference proteome</keyword>
<gene>
    <name evidence="1" type="ORF">AFUS01_LOCUS946</name>
</gene>
<reference evidence="1" key="1">
    <citation type="submission" date="2021-06" db="EMBL/GenBank/DDBJ databases">
        <authorList>
            <person name="Hodson N. C."/>
            <person name="Mongue J. A."/>
            <person name="Jaron S. K."/>
        </authorList>
    </citation>
    <scope>NUCLEOTIDE SEQUENCE</scope>
</reference>
<dbReference type="EMBL" id="CAJVCH010005077">
    <property type="protein sequence ID" value="CAG7656104.1"/>
    <property type="molecule type" value="Genomic_DNA"/>
</dbReference>
<dbReference type="Proteomes" id="UP000708208">
    <property type="component" value="Unassembled WGS sequence"/>
</dbReference>
<accession>A0A8J2J2T9</accession>
<name>A0A8J2J2T9_9HEXA</name>
<protein>
    <submittedName>
        <fullName evidence="1">Uncharacterized protein</fullName>
    </submittedName>
</protein>
<evidence type="ECO:0000313" key="2">
    <source>
        <dbReference type="Proteomes" id="UP000708208"/>
    </source>
</evidence>
<dbReference type="AlphaFoldDB" id="A0A8J2J2T9"/>
<sequence>STTVATDMVTVMDMAGTVTAVMDMVMDTVMAHMGARATEATAMATGAMGVSFC</sequence>
<evidence type="ECO:0000313" key="1">
    <source>
        <dbReference type="EMBL" id="CAG7656104.1"/>
    </source>
</evidence>
<proteinExistence type="predicted"/>
<feature type="non-terminal residue" evidence="1">
    <location>
        <position position="1"/>
    </location>
</feature>